<evidence type="ECO:0000256" key="1">
    <source>
        <dbReference type="ARBA" id="ARBA00001974"/>
    </source>
</evidence>
<dbReference type="Pfam" id="PF05199">
    <property type="entry name" value="GMC_oxred_C"/>
    <property type="match status" value="1"/>
</dbReference>
<organism evidence="9 10">
    <name type="scientific">Paraburkholderia terrae</name>
    <dbReference type="NCBI Taxonomy" id="311230"/>
    <lineage>
        <taxon>Bacteria</taxon>
        <taxon>Pseudomonadati</taxon>
        <taxon>Pseudomonadota</taxon>
        <taxon>Betaproteobacteria</taxon>
        <taxon>Burkholderiales</taxon>
        <taxon>Burkholderiaceae</taxon>
        <taxon>Paraburkholderia</taxon>
    </lineage>
</organism>
<comment type="similarity">
    <text evidence="2 6">Belongs to the GMC oxidoreductase family.</text>
</comment>
<feature type="binding site" evidence="5">
    <location>
        <begin position="477"/>
        <end position="478"/>
    </location>
    <ligand>
        <name>FAD</name>
        <dbReference type="ChEBI" id="CHEBI:57692"/>
    </ligand>
</feature>
<protein>
    <submittedName>
        <fullName evidence="9">Oxidoreductase</fullName>
    </submittedName>
</protein>
<feature type="domain" description="Glucose-methanol-choline oxidoreductase N-terminal" evidence="7">
    <location>
        <begin position="105"/>
        <end position="128"/>
    </location>
</feature>
<dbReference type="InterPro" id="IPR007867">
    <property type="entry name" value="GMC_OxRtase_C"/>
</dbReference>
<dbReference type="PANTHER" id="PTHR11552">
    <property type="entry name" value="GLUCOSE-METHANOL-CHOLINE GMC OXIDOREDUCTASE"/>
    <property type="match status" value="1"/>
</dbReference>
<feature type="domain" description="Glucose-methanol-choline oxidoreductase N-terminal" evidence="8">
    <location>
        <begin position="282"/>
        <end position="296"/>
    </location>
</feature>
<comment type="cofactor">
    <cofactor evidence="1 5">
        <name>FAD</name>
        <dbReference type="ChEBI" id="CHEBI:57692"/>
    </cofactor>
</comment>
<dbReference type="InterPro" id="IPR012132">
    <property type="entry name" value="GMC_OxRdtase"/>
</dbReference>
<evidence type="ECO:0000256" key="2">
    <source>
        <dbReference type="ARBA" id="ARBA00010790"/>
    </source>
</evidence>
<dbReference type="GO" id="GO:0016614">
    <property type="term" value="F:oxidoreductase activity, acting on CH-OH group of donors"/>
    <property type="evidence" value="ECO:0007669"/>
    <property type="project" value="InterPro"/>
</dbReference>
<keyword evidence="4 5" id="KW-0274">FAD</keyword>
<dbReference type="KEGG" id="pter:C2L65_36350"/>
<evidence type="ECO:0000313" key="9">
    <source>
        <dbReference type="EMBL" id="AUT65057.1"/>
    </source>
</evidence>
<dbReference type="PROSITE" id="PS00623">
    <property type="entry name" value="GMC_OXRED_1"/>
    <property type="match status" value="1"/>
</dbReference>
<accession>A0A2I8EZL1</accession>
<evidence type="ECO:0000259" key="8">
    <source>
        <dbReference type="PROSITE" id="PS00624"/>
    </source>
</evidence>
<dbReference type="PIRSF" id="PIRSF000137">
    <property type="entry name" value="Alcohol_oxidase"/>
    <property type="match status" value="1"/>
</dbReference>
<dbReference type="Proteomes" id="UP000243502">
    <property type="component" value="Chromosome 3"/>
</dbReference>
<dbReference type="InterPro" id="IPR036188">
    <property type="entry name" value="FAD/NAD-bd_sf"/>
</dbReference>
<evidence type="ECO:0000256" key="3">
    <source>
        <dbReference type="ARBA" id="ARBA00022630"/>
    </source>
</evidence>
<feature type="binding site" evidence="5">
    <location>
        <position position="510"/>
    </location>
    <ligand>
        <name>FAD</name>
        <dbReference type="ChEBI" id="CHEBI:57692"/>
    </ligand>
</feature>
<keyword evidence="3 6" id="KW-0285">Flavoprotein</keyword>
<evidence type="ECO:0000256" key="6">
    <source>
        <dbReference type="RuleBase" id="RU003968"/>
    </source>
</evidence>
<dbReference type="RefSeq" id="WP_042304852.1">
    <property type="nucleotide sequence ID" value="NZ_CP026113.1"/>
</dbReference>
<dbReference type="Gene3D" id="3.50.50.60">
    <property type="entry name" value="FAD/NAD(P)-binding domain"/>
    <property type="match status" value="1"/>
</dbReference>
<evidence type="ECO:0000259" key="7">
    <source>
        <dbReference type="PROSITE" id="PS00623"/>
    </source>
</evidence>
<dbReference type="InterPro" id="IPR000172">
    <property type="entry name" value="GMC_OxRdtase_N"/>
</dbReference>
<reference evidence="9 10" key="1">
    <citation type="submission" date="2018-01" db="EMBL/GenBank/DDBJ databases">
        <title>Species boundaries and ecological features among Paraburkholderia terrae DSMZ17804T, P. hospita DSMZ17164T and P. caribensis DSMZ13236T.</title>
        <authorList>
            <person name="Pratama A.A."/>
        </authorList>
    </citation>
    <scope>NUCLEOTIDE SEQUENCE [LARGE SCALE GENOMIC DNA]</scope>
    <source>
        <strain evidence="9 10">DSM 17804</strain>
    </source>
</reference>
<dbReference type="AlphaFoldDB" id="A0A2I8EZL1"/>
<evidence type="ECO:0000256" key="4">
    <source>
        <dbReference type="ARBA" id="ARBA00022827"/>
    </source>
</evidence>
<dbReference type="PANTHER" id="PTHR11552:SF147">
    <property type="entry name" value="CHOLINE DEHYDROGENASE, MITOCHONDRIAL"/>
    <property type="match status" value="1"/>
</dbReference>
<dbReference type="Pfam" id="PF00732">
    <property type="entry name" value="GMC_oxred_N"/>
    <property type="match status" value="1"/>
</dbReference>
<dbReference type="EMBL" id="CP026113">
    <property type="protein sequence ID" value="AUT65057.1"/>
    <property type="molecule type" value="Genomic_DNA"/>
</dbReference>
<dbReference type="PROSITE" id="PS00624">
    <property type="entry name" value="GMC_OXRED_2"/>
    <property type="match status" value="1"/>
</dbReference>
<dbReference type="OrthoDB" id="9785276at2"/>
<feature type="binding site" evidence="5">
    <location>
        <position position="107"/>
    </location>
    <ligand>
        <name>FAD</name>
        <dbReference type="ChEBI" id="CHEBI:57692"/>
    </ligand>
</feature>
<dbReference type="Gene3D" id="3.30.560.10">
    <property type="entry name" value="Glucose Oxidase, domain 3"/>
    <property type="match status" value="1"/>
</dbReference>
<dbReference type="GO" id="GO:0050660">
    <property type="term" value="F:flavin adenine dinucleotide binding"/>
    <property type="evidence" value="ECO:0007669"/>
    <property type="project" value="InterPro"/>
</dbReference>
<dbReference type="SUPFAM" id="SSF51905">
    <property type="entry name" value="FAD/NAD(P)-binding domain"/>
    <property type="match status" value="1"/>
</dbReference>
<gene>
    <name evidence="9" type="ORF">C2L65_36350</name>
</gene>
<dbReference type="SUPFAM" id="SSF54373">
    <property type="entry name" value="FAD-linked reductases, C-terminal domain"/>
    <property type="match status" value="1"/>
</dbReference>
<evidence type="ECO:0000256" key="5">
    <source>
        <dbReference type="PIRSR" id="PIRSR000137-2"/>
    </source>
</evidence>
<sequence length="549" mass="59185">MPAHHENTQLRERVIANQKQRNAQLRNSYDFIVCGSGTAGSVVARRLSEHQDITVLVLEAGTTDDVPQVWEAGAWISNLGSERDWGFVAQANPNINGRAISLNMGKVLGGGSSINAMYWSRGHKNDWDTLAAETGDPDWNYASVLALYRGIEDWRGAPDPQFRGEGGLVHVATATALSDVTHACLDAYGQHGIPIFASQNGALMEGTEGASMADVCIDGGRRASIFRSYLYPVMDQSNVTVLTGALVTRVLFEGKRAVGVECVVGGQIQRFLAASEVVLSLGAILTPKVLMQSGIGDAHDLREFGIPIKEGLTGVGRNFQDHCMVAGCIWECSDLVEPGTIPHNPTPQANAFFRSSAALNSPDIQVIQAGFALASDEIAHKYAPPPNSWTLLPTLVRPKSTGRIRLTGKHATDPVTIDANVLSDPADLAALVKAVELVNELGSSVSLRRYSARQIAPSMLRRSDLENFVRDSVVSVWHQTCTAKMGTDRESVVNSELQVHGIEGLTVADGSVLRRVTTGNTMAPCVIIGERAALSLKHRHGIDRRMTRD</sequence>
<evidence type="ECO:0000313" key="10">
    <source>
        <dbReference type="Proteomes" id="UP000243502"/>
    </source>
</evidence>
<name>A0A2I8EZL1_9BURK</name>
<proteinExistence type="inferred from homology"/>
<feature type="binding site" evidence="5">
    <location>
        <position position="247"/>
    </location>
    <ligand>
        <name>FAD</name>
        <dbReference type="ChEBI" id="CHEBI:57692"/>
    </ligand>
</feature>